<dbReference type="RefSeq" id="WP_203232632.1">
    <property type="nucleotide sequence ID" value="NZ_CP095749.1"/>
</dbReference>
<feature type="region of interest" description="Disordered" evidence="1">
    <location>
        <begin position="1"/>
        <end position="26"/>
    </location>
</feature>
<reference evidence="2 3" key="1">
    <citation type="submission" date="2022-03" db="EMBL/GenBank/DDBJ databases">
        <title>Streptomyces yunnanensis P86,complete genome.</title>
        <authorList>
            <person name="Chen S."/>
            <person name="Zhang Q."/>
        </authorList>
    </citation>
    <scope>NUCLEOTIDE SEQUENCE [LARGE SCALE GENOMIC DNA]</scope>
    <source>
        <strain evidence="2 3">P86</strain>
    </source>
</reference>
<protein>
    <submittedName>
        <fullName evidence="2">Uncharacterized protein</fullName>
    </submittedName>
</protein>
<accession>A0ABY8AM87</accession>
<evidence type="ECO:0000313" key="3">
    <source>
        <dbReference type="Proteomes" id="UP001218629"/>
    </source>
</evidence>
<dbReference type="EMBL" id="CP095749">
    <property type="protein sequence ID" value="WEB46135.1"/>
    <property type="molecule type" value="Genomic_DNA"/>
</dbReference>
<evidence type="ECO:0000256" key="1">
    <source>
        <dbReference type="SAM" id="MobiDB-lite"/>
    </source>
</evidence>
<evidence type="ECO:0000313" key="2">
    <source>
        <dbReference type="EMBL" id="WEB46135.1"/>
    </source>
</evidence>
<gene>
    <name evidence="2" type="ORF">MOV08_37755</name>
</gene>
<proteinExistence type="predicted"/>
<name>A0ABY8AM87_9ACTN</name>
<organism evidence="2 3">
    <name type="scientific">Streptomyces yunnanensis</name>
    <dbReference type="NCBI Taxonomy" id="156453"/>
    <lineage>
        <taxon>Bacteria</taxon>
        <taxon>Bacillati</taxon>
        <taxon>Actinomycetota</taxon>
        <taxon>Actinomycetes</taxon>
        <taxon>Kitasatosporales</taxon>
        <taxon>Streptomycetaceae</taxon>
        <taxon>Streptomyces</taxon>
    </lineage>
</organism>
<sequence>MAGRGGGLPTTAVLQLRPGPDGGLHAATHAHGIWSFDPRSLKARKD</sequence>
<dbReference type="Proteomes" id="UP001218629">
    <property type="component" value="Chromosome"/>
</dbReference>
<keyword evidence="3" id="KW-1185">Reference proteome</keyword>